<evidence type="ECO:0000313" key="2">
    <source>
        <dbReference type="Proteomes" id="UP001058074"/>
    </source>
</evidence>
<comment type="caution">
    <text evidence="1">The sequence shown here is derived from an EMBL/GenBank/DDBJ whole genome shotgun (WGS) entry which is preliminary data.</text>
</comment>
<sequence>MSDNNISDLIKTLSLKDTIKSDEIPDLDLYMDQVITLFENKLSHSKRNETDKLLTKTMINNYAKDKLLLPIVNKKYSRENIILLILIFNLKQSLSIADIKTILSNIGNDDINLIDFYNKYFENTNNDFDDFTNELSDVTIDNDSTEELSLLILSLINKSNMYKKLALDLLDNCITKDDTPKK</sequence>
<protein>
    <submittedName>
        <fullName evidence="1">Uncharacterized protein</fullName>
    </submittedName>
</protein>
<proteinExistence type="predicted"/>
<name>A0ACB5RD43_9CLOT</name>
<organism evidence="1 2">
    <name type="scientific">Inconstantimicrobium mannanitabidum</name>
    <dbReference type="NCBI Taxonomy" id="1604901"/>
    <lineage>
        <taxon>Bacteria</taxon>
        <taxon>Bacillati</taxon>
        <taxon>Bacillota</taxon>
        <taxon>Clostridia</taxon>
        <taxon>Eubacteriales</taxon>
        <taxon>Clostridiaceae</taxon>
        <taxon>Inconstantimicrobium</taxon>
    </lineage>
</organism>
<evidence type="ECO:0000313" key="1">
    <source>
        <dbReference type="EMBL" id="GKX67010.1"/>
    </source>
</evidence>
<dbReference type="EMBL" id="BROD01000001">
    <property type="protein sequence ID" value="GKX67010.1"/>
    <property type="molecule type" value="Genomic_DNA"/>
</dbReference>
<keyword evidence="2" id="KW-1185">Reference proteome</keyword>
<accession>A0ACB5RD43</accession>
<reference evidence="1" key="1">
    <citation type="journal article" date="2025" name="Int. J. Syst. Evol. Microbiol.">
        <title>Inconstantimicrobium mannanitabidum sp. nov., a novel member of the family Clostridiaceae isolated from anoxic soil under the treatment of reductive soil disinfestation.</title>
        <authorList>
            <person name="Ueki A."/>
            <person name="Tonouchi A."/>
            <person name="Honma S."/>
            <person name="Kaku N."/>
            <person name="Ueki K."/>
        </authorList>
    </citation>
    <scope>NUCLEOTIDE SEQUENCE</scope>
    <source>
        <strain evidence="1">TW13</strain>
    </source>
</reference>
<dbReference type="Proteomes" id="UP001058074">
    <property type="component" value="Unassembled WGS sequence"/>
</dbReference>
<gene>
    <name evidence="1" type="ORF">rsdtw13_22680</name>
</gene>